<gene>
    <name evidence="3" type="ORF">NPIL_629541</name>
</gene>
<dbReference type="OrthoDB" id="6486579at2759"/>
<dbReference type="InterPro" id="IPR036396">
    <property type="entry name" value="Cyt_P450_sf"/>
</dbReference>
<evidence type="ECO:0000313" key="4">
    <source>
        <dbReference type="Proteomes" id="UP000887013"/>
    </source>
</evidence>
<dbReference type="SUPFAM" id="SSF48264">
    <property type="entry name" value="Cytochrome P450"/>
    <property type="match status" value="1"/>
</dbReference>
<dbReference type="AlphaFoldDB" id="A0A8X6QHS6"/>
<keyword evidence="1" id="KW-0503">Monooxygenase</keyword>
<organism evidence="3 4">
    <name type="scientific">Nephila pilipes</name>
    <name type="common">Giant wood spider</name>
    <name type="synonym">Nephila maculata</name>
    <dbReference type="NCBI Taxonomy" id="299642"/>
    <lineage>
        <taxon>Eukaryota</taxon>
        <taxon>Metazoa</taxon>
        <taxon>Ecdysozoa</taxon>
        <taxon>Arthropoda</taxon>
        <taxon>Chelicerata</taxon>
        <taxon>Arachnida</taxon>
        <taxon>Araneae</taxon>
        <taxon>Araneomorphae</taxon>
        <taxon>Entelegynae</taxon>
        <taxon>Araneoidea</taxon>
        <taxon>Nephilidae</taxon>
        <taxon>Nephila</taxon>
    </lineage>
</organism>
<evidence type="ECO:0000256" key="1">
    <source>
        <dbReference type="ARBA" id="ARBA00023033"/>
    </source>
</evidence>
<dbReference type="PANTHER" id="PTHR24299:SF21">
    <property type="entry name" value="OS09G0441600 PROTEIN"/>
    <property type="match status" value="1"/>
</dbReference>
<dbReference type="GO" id="GO:0016705">
    <property type="term" value="F:oxidoreductase activity, acting on paired donors, with incorporation or reduction of molecular oxygen"/>
    <property type="evidence" value="ECO:0007669"/>
    <property type="project" value="InterPro"/>
</dbReference>
<reference evidence="3" key="1">
    <citation type="submission" date="2020-08" db="EMBL/GenBank/DDBJ databases">
        <title>Multicomponent nature underlies the extraordinary mechanical properties of spider dragline silk.</title>
        <authorList>
            <person name="Kono N."/>
            <person name="Nakamura H."/>
            <person name="Mori M."/>
            <person name="Yoshida Y."/>
            <person name="Ohtoshi R."/>
            <person name="Malay A.D."/>
            <person name="Moran D.A.P."/>
            <person name="Tomita M."/>
            <person name="Numata K."/>
            <person name="Arakawa K."/>
        </authorList>
    </citation>
    <scope>NUCLEOTIDE SEQUENCE</scope>
</reference>
<feature type="transmembrane region" description="Helical" evidence="2">
    <location>
        <begin position="6"/>
        <end position="22"/>
    </location>
</feature>
<protein>
    <recommendedName>
        <fullName evidence="5">Cytochrome P450</fullName>
    </recommendedName>
</protein>
<accession>A0A8X6QHS6</accession>
<evidence type="ECO:0000256" key="2">
    <source>
        <dbReference type="SAM" id="Phobius"/>
    </source>
</evidence>
<dbReference type="Gene3D" id="1.10.630.10">
    <property type="entry name" value="Cytochrome P450"/>
    <property type="match status" value="1"/>
</dbReference>
<dbReference type="GO" id="GO:0005506">
    <property type="term" value="F:iron ion binding"/>
    <property type="evidence" value="ECO:0007669"/>
    <property type="project" value="InterPro"/>
</dbReference>
<evidence type="ECO:0008006" key="5">
    <source>
        <dbReference type="Google" id="ProtNLM"/>
    </source>
</evidence>
<name>A0A8X6QHS6_NEPPI</name>
<dbReference type="GO" id="GO:0004497">
    <property type="term" value="F:monooxygenase activity"/>
    <property type="evidence" value="ECO:0007669"/>
    <property type="project" value="UniProtKB-KW"/>
</dbReference>
<dbReference type="Proteomes" id="UP000887013">
    <property type="component" value="Unassembled WGS sequence"/>
</dbReference>
<dbReference type="GO" id="GO:0020037">
    <property type="term" value="F:heme binding"/>
    <property type="evidence" value="ECO:0007669"/>
    <property type="project" value="InterPro"/>
</dbReference>
<evidence type="ECO:0000313" key="3">
    <source>
        <dbReference type="EMBL" id="GFU19782.1"/>
    </source>
</evidence>
<keyword evidence="4" id="KW-1185">Reference proteome</keyword>
<keyword evidence="2" id="KW-0472">Membrane</keyword>
<proteinExistence type="predicted"/>
<comment type="caution">
    <text evidence="3">The sequence shown here is derived from an EMBL/GenBank/DDBJ whole genome shotgun (WGS) entry which is preliminary data.</text>
</comment>
<dbReference type="PANTHER" id="PTHR24299">
    <property type="entry name" value="CYTOCHROME P450 FAMILY 1"/>
    <property type="match status" value="1"/>
</dbReference>
<dbReference type="EMBL" id="BMAW01080480">
    <property type="protein sequence ID" value="GFU19782.1"/>
    <property type="molecule type" value="Genomic_DNA"/>
</dbReference>
<keyword evidence="2" id="KW-1133">Transmembrane helix</keyword>
<sequence>MEIITAVLIGSLLAVVLLWLLLGREKRNTLPGPYGVPILGYIPFMGSKPYVTFQELAKRYGPVYTVQMQK</sequence>
<keyword evidence="2" id="KW-0812">Transmembrane</keyword>
<keyword evidence="1" id="KW-0560">Oxidoreductase</keyword>